<keyword evidence="3" id="KW-1185">Reference proteome</keyword>
<feature type="compositionally biased region" description="Polar residues" evidence="1">
    <location>
        <begin position="186"/>
        <end position="196"/>
    </location>
</feature>
<protein>
    <submittedName>
        <fullName evidence="2">Uncharacterized protein</fullName>
    </submittedName>
</protein>
<feature type="compositionally biased region" description="Acidic residues" evidence="1">
    <location>
        <begin position="197"/>
        <end position="206"/>
    </location>
</feature>
<sequence>MLTMRTPCWTIVTSDPDVSCCHCTISPNQFPQQRSIKAALAAWWGCLKECAFVQTLKKKQQKKKQQVTKNKIRKIQTLIKMNICRRLWISFLLFGSVNCFPLLQGGLASFGDDSMLPYLALSSQQDAHKQSTGQSLQTGPYGSDPAQYYSGASNTDGEEGYSNYGVHQTGAQDSPYGNPGDGDSYQFESWSSSSGTGDEEEPDFPSVTDEDQIYAFKSRSRYNQKRLLFSQFSYTPTELLQPQDPVFPYTERSHQKKRPVQRGL</sequence>
<evidence type="ECO:0000313" key="3">
    <source>
        <dbReference type="Proteomes" id="UP000001038"/>
    </source>
</evidence>
<dbReference type="Proteomes" id="UP000001038">
    <property type="component" value="Chromosome 7"/>
</dbReference>
<proteinExistence type="predicted"/>
<feature type="region of interest" description="Disordered" evidence="1">
    <location>
        <begin position="240"/>
        <end position="264"/>
    </location>
</feature>
<evidence type="ECO:0000256" key="1">
    <source>
        <dbReference type="SAM" id="MobiDB-lite"/>
    </source>
</evidence>
<accession>H2MQC4</accession>
<evidence type="ECO:0000313" key="2">
    <source>
        <dbReference type="Ensembl" id="ENSORLP00000020941.2"/>
    </source>
</evidence>
<feature type="compositionally biased region" description="Polar residues" evidence="1">
    <location>
        <begin position="127"/>
        <end position="140"/>
    </location>
</feature>
<dbReference type="STRING" id="8090.ENSORLP00000020941"/>
<feature type="compositionally biased region" description="Basic residues" evidence="1">
    <location>
        <begin position="254"/>
        <end position="264"/>
    </location>
</feature>
<dbReference type="InterPro" id="IPR009803">
    <property type="entry name" value="DUF1373"/>
</dbReference>
<organism evidence="2 3">
    <name type="scientific">Oryzias latipes</name>
    <name type="common">Japanese rice fish</name>
    <name type="synonym">Japanese killifish</name>
    <dbReference type="NCBI Taxonomy" id="8090"/>
    <lineage>
        <taxon>Eukaryota</taxon>
        <taxon>Metazoa</taxon>
        <taxon>Chordata</taxon>
        <taxon>Craniata</taxon>
        <taxon>Vertebrata</taxon>
        <taxon>Euteleostomi</taxon>
        <taxon>Actinopterygii</taxon>
        <taxon>Neopterygii</taxon>
        <taxon>Teleostei</taxon>
        <taxon>Neoteleostei</taxon>
        <taxon>Acanthomorphata</taxon>
        <taxon>Ovalentaria</taxon>
        <taxon>Atherinomorphae</taxon>
        <taxon>Beloniformes</taxon>
        <taxon>Adrianichthyidae</taxon>
        <taxon>Oryziinae</taxon>
        <taxon>Oryzias</taxon>
    </lineage>
</organism>
<dbReference type="Bgee" id="ENSORLG00000016742">
    <property type="expression patterns" value="Expressed in ovary and 5 other cell types or tissues"/>
</dbReference>
<reference evidence="2" key="3">
    <citation type="submission" date="2025-09" db="UniProtKB">
        <authorList>
            <consortium name="Ensembl"/>
        </authorList>
    </citation>
    <scope>IDENTIFICATION</scope>
    <source>
        <strain evidence="2">Hd-rR</strain>
    </source>
</reference>
<name>H2MQC4_ORYLA</name>
<feature type="region of interest" description="Disordered" evidence="1">
    <location>
        <begin position="127"/>
        <end position="206"/>
    </location>
</feature>
<dbReference type="Ensembl" id="ENSORLT00000020942.2">
    <property type="protein sequence ID" value="ENSORLP00000020941.2"/>
    <property type="gene ID" value="ENSORLG00000016742.2"/>
</dbReference>
<reference evidence="2 3" key="1">
    <citation type="journal article" date="2007" name="Nature">
        <title>The medaka draft genome and insights into vertebrate genome evolution.</title>
        <authorList>
            <person name="Kasahara M."/>
            <person name="Naruse K."/>
            <person name="Sasaki S."/>
            <person name="Nakatani Y."/>
            <person name="Qu W."/>
            <person name="Ahsan B."/>
            <person name="Yamada T."/>
            <person name="Nagayasu Y."/>
            <person name="Doi K."/>
            <person name="Kasai Y."/>
            <person name="Jindo T."/>
            <person name="Kobayashi D."/>
            <person name="Shimada A."/>
            <person name="Toyoda A."/>
            <person name="Kuroki Y."/>
            <person name="Fujiyama A."/>
            <person name="Sasaki T."/>
            <person name="Shimizu A."/>
            <person name="Asakawa S."/>
            <person name="Shimizu N."/>
            <person name="Hashimoto S."/>
            <person name="Yang J."/>
            <person name="Lee Y."/>
            <person name="Matsushima K."/>
            <person name="Sugano S."/>
            <person name="Sakaizumi M."/>
            <person name="Narita T."/>
            <person name="Ohishi K."/>
            <person name="Haga S."/>
            <person name="Ohta F."/>
            <person name="Nomoto H."/>
            <person name="Nogata K."/>
            <person name="Morishita T."/>
            <person name="Endo T."/>
            <person name="Shin-I T."/>
            <person name="Takeda H."/>
            <person name="Morishita S."/>
            <person name="Kohara Y."/>
        </authorList>
    </citation>
    <scope>NUCLEOTIDE SEQUENCE [LARGE SCALE GENOMIC DNA]</scope>
    <source>
        <strain evidence="2 3">Hd-rR</strain>
    </source>
</reference>
<dbReference type="AlphaFoldDB" id="H2MQC4"/>
<dbReference type="GeneTree" id="ENSGT01050000245029"/>
<reference evidence="2" key="2">
    <citation type="submission" date="2025-08" db="UniProtKB">
        <authorList>
            <consortium name="Ensembl"/>
        </authorList>
    </citation>
    <scope>IDENTIFICATION</scope>
    <source>
        <strain evidence="2">Hd-rR</strain>
    </source>
</reference>
<dbReference type="Pfam" id="PF07117">
    <property type="entry name" value="DUF1373"/>
    <property type="match status" value="1"/>
</dbReference>
<dbReference type="InParanoid" id="H2MQC4"/>